<dbReference type="InterPro" id="IPR021109">
    <property type="entry name" value="Peptidase_aspartic_dom_sf"/>
</dbReference>
<dbReference type="SUPFAM" id="SSF50630">
    <property type="entry name" value="Acid proteases"/>
    <property type="match status" value="1"/>
</dbReference>
<dbReference type="GO" id="GO:0004190">
    <property type="term" value="F:aspartic-type endopeptidase activity"/>
    <property type="evidence" value="ECO:0007669"/>
    <property type="project" value="InterPro"/>
</dbReference>
<keyword evidence="2" id="KW-0645">Protease</keyword>
<dbReference type="InterPro" id="IPR034122">
    <property type="entry name" value="Retropepsin-like_bacterial"/>
</dbReference>
<dbReference type="Proteomes" id="UP001169760">
    <property type="component" value="Unassembled WGS sequence"/>
</dbReference>
<dbReference type="GO" id="GO:0006508">
    <property type="term" value="P:proteolysis"/>
    <property type="evidence" value="ECO:0007669"/>
    <property type="project" value="UniProtKB-KW"/>
</dbReference>
<dbReference type="Pfam" id="PF13975">
    <property type="entry name" value="gag-asp_proteas"/>
    <property type="match status" value="1"/>
</dbReference>
<sequence length="223" mass="23997">MKLLKSKWNFACLLVSVIWLTSVNAVALDAKKVEVRGLFKNAAILQVNGQQRMLKVGQTSPEGIKLIAANSKQAEIEIAGKRTVLSLSKKIAATFSEAALGEARIPAGRNGHYFTTGMINNQSVKLLVDTGASSITLNSIVARQLGIDYLTSPRYVGVTTASGTTRGYRVTLREVTVGGITLNNVIAVVTEGEFPRDILLGNTFLSELDMKVESGVLILQAKY</sequence>
<dbReference type="InterPro" id="IPR011969">
    <property type="entry name" value="Clan_AA_Asp_peptidase_C"/>
</dbReference>
<evidence type="ECO:0000256" key="1">
    <source>
        <dbReference type="SAM" id="SignalP"/>
    </source>
</evidence>
<dbReference type="InterPro" id="IPR001969">
    <property type="entry name" value="Aspartic_peptidase_AS"/>
</dbReference>
<dbReference type="CDD" id="cd05483">
    <property type="entry name" value="retropepsin_like_bacteria"/>
    <property type="match status" value="1"/>
</dbReference>
<gene>
    <name evidence="2" type="ORF">Q4521_17570</name>
</gene>
<dbReference type="PROSITE" id="PS00141">
    <property type="entry name" value="ASP_PROTEASE"/>
    <property type="match status" value="1"/>
</dbReference>
<dbReference type="EC" id="3.4.23.-" evidence="2"/>
<dbReference type="RefSeq" id="WP_303493667.1">
    <property type="nucleotide sequence ID" value="NZ_JAUOPB010000014.1"/>
</dbReference>
<feature type="signal peptide" evidence="1">
    <location>
        <begin position="1"/>
        <end position="27"/>
    </location>
</feature>
<protein>
    <submittedName>
        <fullName evidence="2">TIGR02281 family clan AA aspartic protease</fullName>
        <ecNumber evidence="2">3.4.23.-</ecNumber>
    </submittedName>
</protein>
<dbReference type="AlphaFoldDB" id="A0AAW7XC48"/>
<evidence type="ECO:0000313" key="2">
    <source>
        <dbReference type="EMBL" id="MDO6424298.1"/>
    </source>
</evidence>
<dbReference type="Gene3D" id="2.40.70.10">
    <property type="entry name" value="Acid Proteases"/>
    <property type="match status" value="1"/>
</dbReference>
<keyword evidence="1" id="KW-0732">Signal</keyword>
<name>A0AAW7XC48_9GAMM</name>
<evidence type="ECO:0000313" key="3">
    <source>
        <dbReference type="Proteomes" id="UP001169760"/>
    </source>
</evidence>
<proteinExistence type="predicted"/>
<accession>A0AAW7XC48</accession>
<dbReference type="EMBL" id="JAUOPB010000014">
    <property type="protein sequence ID" value="MDO6424298.1"/>
    <property type="molecule type" value="Genomic_DNA"/>
</dbReference>
<comment type="caution">
    <text evidence="2">The sequence shown here is derived from an EMBL/GenBank/DDBJ whole genome shotgun (WGS) entry which is preliminary data.</text>
</comment>
<feature type="chain" id="PRO_5043723337" evidence="1">
    <location>
        <begin position="28"/>
        <end position="223"/>
    </location>
</feature>
<organism evidence="2 3">
    <name type="scientific">Saccharophagus degradans</name>
    <dbReference type="NCBI Taxonomy" id="86304"/>
    <lineage>
        <taxon>Bacteria</taxon>
        <taxon>Pseudomonadati</taxon>
        <taxon>Pseudomonadota</taxon>
        <taxon>Gammaproteobacteria</taxon>
        <taxon>Cellvibrionales</taxon>
        <taxon>Cellvibrionaceae</taxon>
        <taxon>Saccharophagus</taxon>
    </lineage>
</organism>
<reference evidence="2" key="1">
    <citation type="submission" date="2023-07" db="EMBL/GenBank/DDBJ databases">
        <title>Genome content predicts the carbon catabolic preferences of heterotrophic bacteria.</title>
        <authorList>
            <person name="Gralka M."/>
        </authorList>
    </citation>
    <scope>NUCLEOTIDE SEQUENCE</scope>
    <source>
        <strain evidence="2">I3M17_2</strain>
    </source>
</reference>
<keyword evidence="2" id="KW-0378">Hydrolase</keyword>
<dbReference type="NCBIfam" id="TIGR02281">
    <property type="entry name" value="clan_AA_DTGA"/>
    <property type="match status" value="1"/>
</dbReference>